<sequence length="238" mass="25515">MVDWYIKFNSISVFGWGNHPVIRYSGIASSISPAVVRNIPDIYSHVTNAQTPAVIKQVSAVTTQKTAANTQTPAAIEQMHTATAQAPVALASPICNPSTNQAPMSQPAIFQSPASLFPPMPAGQSLFTLLGNSQIGKPGKEISPKPNLEGTAAQAGSLPNGKWTDRLSNNENHALNSLNEFRCMKKDQLALCQCKLGSSQAFIISSHPSQPRKGNSRCNSDSWFPNAMPSNNHALQVH</sequence>
<dbReference type="EMBL" id="QTSX02007245">
    <property type="protein sequence ID" value="KAJ9049333.1"/>
    <property type="molecule type" value="Genomic_DNA"/>
</dbReference>
<accession>A0ACC2RGW9</accession>
<proteinExistence type="predicted"/>
<comment type="caution">
    <text evidence="1">The sequence shown here is derived from an EMBL/GenBank/DDBJ whole genome shotgun (WGS) entry which is preliminary data.</text>
</comment>
<organism evidence="1 2">
    <name type="scientific">Entomophthora muscae</name>
    <dbReference type="NCBI Taxonomy" id="34485"/>
    <lineage>
        <taxon>Eukaryota</taxon>
        <taxon>Fungi</taxon>
        <taxon>Fungi incertae sedis</taxon>
        <taxon>Zoopagomycota</taxon>
        <taxon>Entomophthoromycotina</taxon>
        <taxon>Entomophthoromycetes</taxon>
        <taxon>Entomophthorales</taxon>
        <taxon>Entomophthoraceae</taxon>
        <taxon>Entomophthora</taxon>
    </lineage>
</organism>
<gene>
    <name evidence="1" type="ORF">DSO57_1025640</name>
</gene>
<protein>
    <submittedName>
        <fullName evidence="1">Uncharacterized protein</fullName>
    </submittedName>
</protein>
<dbReference type="Proteomes" id="UP001165960">
    <property type="component" value="Unassembled WGS sequence"/>
</dbReference>
<evidence type="ECO:0000313" key="1">
    <source>
        <dbReference type="EMBL" id="KAJ9049333.1"/>
    </source>
</evidence>
<evidence type="ECO:0000313" key="2">
    <source>
        <dbReference type="Proteomes" id="UP001165960"/>
    </source>
</evidence>
<name>A0ACC2RGW9_9FUNG</name>
<reference evidence="1" key="1">
    <citation type="submission" date="2022-04" db="EMBL/GenBank/DDBJ databases">
        <title>Genome of the entomopathogenic fungus Entomophthora muscae.</title>
        <authorList>
            <person name="Elya C."/>
            <person name="Lovett B.R."/>
            <person name="Lee E."/>
            <person name="Macias A.M."/>
            <person name="Hajek A.E."/>
            <person name="De Bivort B.L."/>
            <person name="Kasson M.T."/>
            <person name="De Fine Licht H.H."/>
            <person name="Stajich J.E."/>
        </authorList>
    </citation>
    <scope>NUCLEOTIDE SEQUENCE</scope>
    <source>
        <strain evidence="1">Berkeley</strain>
    </source>
</reference>
<keyword evidence="2" id="KW-1185">Reference proteome</keyword>